<gene>
    <name evidence="5" type="primary">GAMMAHV.ORF75b</name>
</gene>
<name>A0A6M4EHW0_9BETA</name>
<dbReference type="GO" id="GO:0019033">
    <property type="term" value="C:viral tegument"/>
    <property type="evidence" value="ECO:0007669"/>
    <property type="project" value="UniProtKB-SubCell"/>
</dbReference>
<dbReference type="Pfam" id="PF12818">
    <property type="entry name" value="Tegument_dsDNA"/>
    <property type="match status" value="1"/>
</dbReference>
<dbReference type="NCBIfam" id="TIGR01739">
    <property type="entry name" value="tegu_FGAM_synt"/>
    <property type="match status" value="1"/>
</dbReference>
<dbReference type="InterPro" id="IPR036676">
    <property type="entry name" value="PurM-like_C_sf"/>
</dbReference>
<evidence type="ECO:0000256" key="1">
    <source>
        <dbReference type="ARBA" id="ARBA00004535"/>
    </source>
</evidence>
<dbReference type="SMART" id="SM01211">
    <property type="entry name" value="GATase_5"/>
    <property type="match status" value="1"/>
</dbReference>
<evidence type="ECO:0000313" key="4">
    <source>
        <dbReference type="EMBL" id="QJQ80266.1"/>
    </source>
</evidence>
<dbReference type="SUPFAM" id="SSF55326">
    <property type="entry name" value="PurM N-terminal domain-like"/>
    <property type="match status" value="1"/>
</dbReference>
<dbReference type="InterPro" id="IPR036921">
    <property type="entry name" value="PurM-like_N_sf"/>
</dbReference>
<evidence type="ECO:0000259" key="3">
    <source>
        <dbReference type="Pfam" id="PF12818"/>
    </source>
</evidence>
<dbReference type="Gene3D" id="3.40.50.880">
    <property type="match status" value="1"/>
</dbReference>
<dbReference type="GO" id="GO:0043657">
    <property type="term" value="C:host cell"/>
    <property type="evidence" value="ECO:0007669"/>
    <property type="project" value="GOC"/>
</dbReference>
<accession>A0A6M4EHW0</accession>
<dbReference type="Gene3D" id="3.90.650.10">
    <property type="entry name" value="PurM-like C-terminal domain"/>
    <property type="match status" value="1"/>
</dbReference>
<dbReference type="SUPFAM" id="SSF56042">
    <property type="entry name" value="PurM C-terminal domain-like"/>
    <property type="match status" value="1"/>
</dbReference>
<comment type="subcellular location">
    <subcellularLocation>
        <location evidence="1">Virion tegument</location>
    </subcellularLocation>
</comment>
<dbReference type="Pfam" id="PF02769">
    <property type="entry name" value="AIRS_C"/>
    <property type="match status" value="1"/>
</dbReference>
<dbReference type="PANTHER" id="PTHR10099">
    <property type="entry name" value="PHOSPHORIBOSYLFORMYLGLYCINAMIDINE SYNTHASE"/>
    <property type="match status" value="1"/>
</dbReference>
<dbReference type="InterPro" id="IPR024346">
    <property type="entry name" value="Tegument_herpes_virus_N"/>
</dbReference>
<protein>
    <submittedName>
        <fullName evidence="5">Tegument protein/FGARAT</fullName>
    </submittedName>
</protein>
<evidence type="ECO:0000259" key="2">
    <source>
        <dbReference type="Pfam" id="PF02769"/>
    </source>
</evidence>
<dbReference type="PANTHER" id="PTHR10099:SF1">
    <property type="entry name" value="PHOSPHORIBOSYLFORMYLGLYCINAMIDINE SYNTHASE"/>
    <property type="match status" value="1"/>
</dbReference>
<dbReference type="InterPro" id="IPR010077">
    <property type="entry name" value="Herpes_virus_tegument"/>
</dbReference>
<dbReference type="GO" id="GO:0075733">
    <property type="term" value="P:intracellular transport of virus"/>
    <property type="evidence" value="ECO:0007669"/>
    <property type="project" value="InterPro"/>
</dbReference>
<proteinExistence type="predicted"/>
<dbReference type="InterPro" id="IPR029062">
    <property type="entry name" value="Class_I_gatase-like"/>
</dbReference>
<dbReference type="SUPFAM" id="SSF52317">
    <property type="entry name" value="Class I glutamine amidotransferase-like"/>
    <property type="match status" value="1"/>
</dbReference>
<dbReference type="EMBL" id="MN913974">
    <property type="protein sequence ID" value="QJQ80338.1"/>
    <property type="molecule type" value="Genomic_DNA"/>
</dbReference>
<evidence type="ECO:0000313" key="5">
    <source>
        <dbReference type="EMBL" id="QJQ80338.1"/>
    </source>
</evidence>
<feature type="domain" description="PurM-like C-terminal" evidence="2">
    <location>
        <begin position="824"/>
        <end position="917"/>
    </location>
</feature>
<dbReference type="GO" id="GO:0006164">
    <property type="term" value="P:purine nucleotide biosynthetic process"/>
    <property type="evidence" value="ECO:0007669"/>
    <property type="project" value="TreeGrafter"/>
</dbReference>
<dbReference type="EMBL" id="MN913973">
    <property type="protein sequence ID" value="QJQ80266.1"/>
    <property type="molecule type" value="Genomic_DNA"/>
</dbReference>
<dbReference type="InterPro" id="IPR010918">
    <property type="entry name" value="PurM-like_C_dom"/>
</dbReference>
<sequence length="1275" mass="141955">MDEDVWAIQVYARARTTLEEHVLNRLILSRTIHFPLRSTSICGVLTLTIRNSRTRNGRASSRRIRRWIQVAARLTCSDLTLDSTREPPDDGHGDAQRLDFIYGPFPGQRPLTWCNELTELLGYILPMGTTRMDYSRRICGIYTQPNAAILVMIELLYWFIYGRERTQLEYDHLSTFEPSSRLTSPTVLSSEPDAVHANIMLAQGLGRTTYANSLSTFPEAVPTMIKLTGSEMATCHHTTITGPGNFLHANLSSISNMPGVIPVAINGGSYLICNQTVGDNPLAPCILTMLLKARSDHLRASGVPVTGGFIRPISSNQLTFPTEVNFVNFISKLSKDDYVSHNRPADPCNTFIVAVGSFCPLYRPDGPPYGYDSSPLTVRKLTRVLQEWTKDLSHACYIRSMMPQVRCSIQEILTELLSPMGALIDINDLPDPVCHGLRNRTQEELERGIRTKFLNVTTDQVFLLVQNETGTIQETQESVGTIEHLINLCAKYEVACSIVGKCCTEPNLHIISSTSNPVAVTYDTADIMLTIPLDYDHGQTGGLAASAPRPSREDGALNWASLNLRQVWSDIITHPAVESKEYILTHIRRVANGRVVQQPGCGPFDFPVADHSLVSLNSIHNTKSWTSDLTVVTSSEMVNRIMSDPDIWFCDPSTSDVPRLECVASAIGEQHYKVKEDPILGSTYGLVEALLNLNTCPGATLEKTIITCSVTCSQADVAHSELYDAIAECKNMCTMMGCTFMCDMAAKNPRNCDINSPLIVFSAKCIVDFPWRGRIGPNLKEHHNTLLWLPIHSQPTLAGSIFKTFNPHVPIHRLPQISVNALFKLLTNTQKLFEQDKIRSIHDVSDGGLLTCVAEMAMSGGKSVVMTLPDHIANPKAMLLSETPGYVIEVDNDSTDAILTFLQENSCVAMPIGRVVPLTESSTFSVFHKSENLLSVPFFNVVGCWRRRHVDESTLLCTHLGPRRSIYAIEYGHNQFNFPGVSRYFLTSPVRSFRAPPHAQKRVCVIEFNGQTSLEGTLFMLQYAGFLPEIVHSSCLHDFETSLDRFCGIVFTGSMCTLHEHGGVLAAATRFTESHTVVSKLSAFCRRPDTFMLGFDQLGMQILLNLNILNITADKTMYDCKIDPLECMPLKKNASCTYESRWLNFYIPESNSLFFKPIQQNVFPSWIQGSNLGLPLDQHQESFWRNTRQICTYYQTEQPTPGIAAINYPRNPVAGSPVAGICSLDGRITGCLIDPAESFFPWTWQFVPGNRALASTPWQLCFQQLLIWTLSTDGL</sequence>
<organism evidence="5">
    <name type="scientific">Murine herpesvirus</name>
    <dbReference type="NCBI Taxonomy" id="1431748"/>
    <lineage>
        <taxon>Viruses</taxon>
        <taxon>Duplodnaviria</taxon>
        <taxon>Heunggongvirae</taxon>
        <taxon>Peploviricota</taxon>
        <taxon>Herviviricetes</taxon>
        <taxon>Herpesvirales</taxon>
        <taxon>Orthoherpesviridae</taxon>
        <taxon>Betaherpesvirinae</taxon>
        <taxon>Muromegalovirus</taxon>
    </lineage>
</organism>
<reference evidence="5" key="1">
    <citation type="submission" date="2020-01" db="EMBL/GenBank/DDBJ databases">
        <authorList>
            <person name="Rezuchova I."/>
            <person name="Hyblova M."/>
            <person name="Kudelova M."/>
            <person name="Bohmer M."/>
            <person name="Budis J."/>
            <person name="Szemes T."/>
        </authorList>
    </citation>
    <scope>NUCLEOTIDE SEQUENCE</scope>
    <source>
        <strain evidence="5">4556</strain>
        <strain evidence="4">72</strain>
    </source>
</reference>
<dbReference type="Pfam" id="PF13507">
    <property type="entry name" value="GATase_5"/>
    <property type="match status" value="1"/>
</dbReference>
<dbReference type="GO" id="GO:0004642">
    <property type="term" value="F:phosphoribosylformylglycinamidine synthase activity"/>
    <property type="evidence" value="ECO:0007669"/>
    <property type="project" value="TreeGrafter"/>
</dbReference>
<feature type="domain" description="Tegument protein herpes virus N-terminal" evidence="3">
    <location>
        <begin position="255"/>
        <end position="505"/>
    </location>
</feature>